<dbReference type="Pfam" id="PF12281">
    <property type="entry name" value="NTP_transf_8"/>
    <property type="match status" value="1"/>
</dbReference>
<dbReference type="Proteomes" id="UP000267418">
    <property type="component" value="Unassembled WGS sequence"/>
</dbReference>
<reference evidence="3 4" key="1">
    <citation type="submission" date="2018-12" db="EMBL/GenBank/DDBJ databases">
        <title>The genome of Variovorax gossypii DSM 100435.</title>
        <authorList>
            <person name="Gao J."/>
            <person name="Sun J."/>
        </authorList>
    </citation>
    <scope>NUCLEOTIDE SEQUENCE [LARGE SCALE GENOMIC DNA]</scope>
    <source>
        <strain evidence="3 4">DSM 100435</strain>
    </source>
</reference>
<dbReference type="AlphaFoldDB" id="A0A3S0J4C1"/>
<proteinExistence type="predicted"/>
<accession>A0A3S0J4C1</accession>
<feature type="region of interest" description="Disordered" evidence="1">
    <location>
        <begin position="56"/>
        <end position="83"/>
    </location>
</feature>
<dbReference type="EMBL" id="RXOE01000005">
    <property type="protein sequence ID" value="RTQ32937.1"/>
    <property type="molecule type" value="Genomic_DNA"/>
</dbReference>
<feature type="domain" description="Nucleotidyltransferase-like" evidence="2">
    <location>
        <begin position="1"/>
        <end position="58"/>
    </location>
</feature>
<organism evidence="3 4">
    <name type="scientific">Variovorax gossypii</name>
    <dbReference type="NCBI Taxonomy" id="1679495"/>
    <lineage>
        <taxon>Bacteria</taxon>
        <taxon>Pseudomonadati</taxon>
        <taxon>Pseudomonadota</taxon>
        <taxon>Betaproteobacteria</taxon>
        <taxon>Burkholderiales</taxon>
        <taxon>Comamonadaceae</taxon>
        <taxon>Variovorax</taxon>
    </lineage>
</organism>
<protein>
    <recommendedName>
        <fullName evidence="2">Nucleotidyltransferase-like domain-containing protein</fullName>
    </recommendedName>
</protein>
<evidence type="ECO:0000256" key="1">
    <source>
        <dbReference type="SAM" id="MobiDB-lite"/>
    </source>
</evidence>
<evidence type="ECO:0000313" key="3">
    <source>
        <dbReference type="EMBL" id="RTQ32937.1"/>
    </source>
</evidence>
<evidence type="ECO:0000313" key="4">
    <source>
        <dbReference type="Proteomes" id="UP000267418"/>
    </source>
</evidence>
<evidence type="ECO:0000259" key="2">
    <source>
        <dbReference type="Pfam" id="PF12281"/>
    </source>
</evidence>
<sequence>MVVSTTGEIALMDTMHPLDFADVKRALANHPKRDPRKRSKDLLQAELVKALVRDYMPQYARPEAPNAGHEPGQPGDADAPSLG</sequence>
<dbReference type="OrthoDB" id="6142474at2"/>
<name>A0A3S0J4C1_9BURK</name>
<gene>
    <name evidence="3" type="ORF">EJP69_19755</name>
</gene>
<comment type="caution">
    <text evidence="3">The sequence shown here is derived from an EMBL/GenBank/DDBJ whole genome shotgun (WGS) entry which is preliminary data.</text>
</comment>
<dbReference type="InterPro" id="IPR058575">
    <property type="entry name" value="NTP_transf_8_dom"/>
</dbReference>
<keyword evidence="4" id="KW-1185">Reference proteome</keyword>